<dbReference type="EMBL" id="JBICCN010000345">
    <property type="protein sequence ID" value="KAL3075986.1"/>
    <property type="molecule type" value="Genomic_DNA"/>
</dbReference>
<keyword evidence="1" id="KW-0732">Signal</keyword>
<organism evidence="2 3">
    <name type="scientific">Heterodera schachtii</name>
    <name type="common">Sugarbeet cyst nematode worm</name>
    <name type="synonym">Tylenchus schachtii</name>
    <dbReference type="NCBI Taxonomy" id="97005"/>
    <lineage>
        <taxon>Eukaryota</taxon>
        <taxon>Metazoa</taxon>
        <taxon>Ecdysozoa</taxon>
        <taxon>Nematoda</taxon>
        <taxon>Chromadorea</taxon>
        <taxon>Rhabditida</taxon>
        <taxon>Tylenchina</taxon>
        <taxon>Tylenchomorpha</taxon>
        <taxon>Tylenchoidea</taxon>
        <taxon>Heteroderidae</taxon>
        <taxon>Heteroderinae</taxon>
        <taxon>Heterodera</taxon>
    </lineage>
</organism>
<evidence type="ECO:0000256" key="1">
    <source>
        <dbReference type="SAM" id="SignalP"/>
    </source>
</evidence>
<accession>A0ABD2IES0</accession>
<proteinExistence type="predicted"/>
<evidence type="ECO:0000313" key="2">
    <source>
        <dbReference type="EMBL" id="KAL3075986.1"/>
    </source>
</evidence>
<keyword evidence="3" id="KW-1185">Reference proteome</keyword>
<protein>
    <submittedName>
        <fullName evidence="2">Uncharacterized protein</fullName>
    </submittedName>
</protein>
<dbReference type="Proteomes" id="UP001620645">
    <property type="component" value="Unassembled WGS sequence"/>
</dbReference>
<name>A0ABD2IES0_HETSC</name>
<gene>
    <name evidence="2" type="ORF">niasHS_011347</name>
</gene>
<sequence length="143" mass="16243">MKNLLEFFLLFVFATFIAKDCAQPNESQLIVETEELALRAENGSRNYHLKFINNMMKKVCQVTFQLKVPSGSTLESYRNMERISGTLDQFTLSDIDPIFPGQSYDQAVITVNSNDGQAPEITVIEINSVLSTEKCPKETLRKR</sequence>
<reference evidence="2 3" key="1">
    <citation type="submission" date="2024-10" db="EMBL/GenBank/DDBJ databases">
        <authorList>
            <person name="Kim D."/>
        </authorList>
    </citation>
    <scope>NUCLEOTIDE SEQUENCE [LARGE SCALE GENOMIC DNA]</scope>
    <source>
        <strain evidence="2">Taebaek</strain>
    </source>
</reference>
<dbReference type="AlphaFoldDB" id="A0ABD2IES0"/>
<evidence type="ECO:0000313" key="3">
    <source>
        <dbReference type="Proteomes" id="UP001620645"/>
    </source>
</evidence>
<feature type="signal peptide" evidence="1">
    <location>
        <begin position="1"/>
        <end position="22"/>
    </location>
</feature>
<comment type="caution">
    <text evidence="2">The sequence shown here is derived from an EMBL/GenBank/DDBJ whole genome shotgun (WGS) entry which is preliminary data.</text>
</comment>
<feature type="chain" id="PRO_5044844007" evidence="1">
    <location>
        <begin position="23"/>
        <end position="143"/>
    </location>
</feature>